<gene>
    <name evidence="2" type="ORF">V3H18_14960</name>
</gene>
<reference evidence="2 3" key="1">
    <citation type="submission" date="2024-02" db="EMBL/GenBank/DDBJ databases">
        <authorList>
            <person name="Grouzdev D."/>
        </authorList>
    </citation>
    <scope>NUCLEOTIDE SEQUENCE [LARGE SCALE GENOMIC DNA]</scope>
    <source>
        <strain evidence="2 3">9N</strain>
    </source>
</reference>
<comment type="caution">
    <text evidence="2">The sequence shown here is derived from an EMBL/GenBank/DDBJ whole genome shotgun (WGS) entry which is preliminary data.</text>
</comment>
<proteinExistence type="predicted"/>
<dbReference type="CDD" id="cd04186">
    <property type="entry name" value="GT_2_like_c"/>
    <property type="match status" value="1"/>
</dbReference>
<evidence type="ECO:0000313" key="3">
    <source>
        <dbReference type="Proteomes" id="UP001350748"/>
    </source>
</evidence>
<name>A0ABU7XKC4_9HYPH</name>
<dbReference type="SUPFAM" id="SSF53448">
    <property type="entry name" value="Nucleotide-diphospho-sugar transferases"/>
    <property type="match status" value="1"/>
</dbReference>
<dbReference type="Proteomes" id="UP001350748">
    <property type="component" value="Unassembled WGS sequence"/>
</dbReference>
<evidence type="ECO:0000259" key="1">
    <source>
        <dbReference type="Pfam" id="PF00535"/>
    </source>
</evidence>
<protein>
    <submittedName>
        <fullName evidence="2">Glycosyltransferase family 2 protein</fullName>
    </submittedName>
</protein>
<sequence length="649" mass="71254">MTLSVACADAAFSLEIARDARVDDGGFHALSQEPWLRFRSLQAFRPGGFAELRYAASLYDPPVRPILRLWQGDENYCDHILPAPCEGAGLWIGKIPKETTDVWISPTNRPGPFDFRMLDARQASFAHALRKAAAAPKRLFFALSADSVGLAAEAELNWRWALGGAPLSTYPSWRAARQRPCDPSLDRPRGDWRKGPRVVALLDARGADARDIDATRQTIEAQNYPHCALATVGSVEAAGPFGADDLLLLLQAGDRLEPHACACFVEHFARYPEHKIAYADETSGAGADLRPWRKPGWSATLHRFENYVGRAACFRARLLAAYPGGACVGAEETIDRMLSRADKGEIGALRRPLFHFATRAAPRQTQIEAVFRGATAPAVTIVIPTRDRIDLLAPCLESLLKKSLYPRFDALVVDNDSADPRTHALLARLQAADDRLKVLRHPGAFNFSALCNAGARATTGDYLIFLNNDTEIVTADWIERLLFFAAEPDIGAVGAKLLYPNGRVQHAGVLLGMGGVAGHFGAGLSADASGWLRRNLLPHEVSAVTGACLMVERKKFDAVAGFDEAELPVELNDVDLCLRLAARGWRAICDAQATLIHHQSASRGGGALRLQRVYEKERRTFCERWRAVIRDDPYFHPGLSLYANEERLP</sequence>
<evidence type="ECO:0000313" key="2">
    <source>
        <dbReference type="EMBL" id="MEF3367831.1"/>
    </source>
</evidence>
<keyword evidence="3" id="KW-1185">Reference proteome</keyword>
<dbReference type="PANTHER" id="PTHR43179:SF7">
    <property type="entry name" value="RHAMNOSYLTRANSFERASE WBBL"/>
    <property type="match status" value="1"/>
</dbReference>
<feature type="domain" description="Glycosyltransferase 2-like" evidence="1">
    <location>
        <begin position="380"/>
        <end position="504"/>
    </location>
</feature>
<dbReference type="EMBL" id="JAZHYN010000061">
    <property type="protein sequence ID" value="MEF3367831.1"/>
    <property type="molecule type" value="Genomic_DNA"/>
</dbReference>
<dbReference type="Pfam" id="PF00535">
    <property type="entry name" value="Glycos_transf_2"/>
    <property type="match status" value="1"/>
</dbReference>
<dbReference type="Gene3D" id="3.90.550.10">
    <property type="entry name" value="Spore Coat Polysaccharide Biosynthesis Protein SpsA, Chain A"/>
    <property type="match status" value="1"/>
</dbReference>
<organism evidence="2 3">
    <name type="scientific">Methylocystis borbori</name>
    <dbReference type="NCBI Taxonomy" id="3118750"/>
    <lineage>
        <taxon>Bacteria</taxon>
        <taxon>Pseudomonadati</taxon>
        <taxon>Pseudomonadota</taxon>
        <taxon>Alphaproteobacteria</taxon>
        <taxon>Hyphomicrobiales</taxon>
        <taxon>Methylocystaceae</taxon>
        <taxon>Methylocystis</taxon>
    </lineage>
</organism>
<dbReference type="InterPro" id="IPR029044">
    <property type="entry name" value="Nucleotide-diphossugar_trans"/>
</dbReference>
<dbReference type="RefSeq" id="WP_332082871.1">
    <property type="nucleotide sequence ID" value="NZ_JAZHYN010000061.1"/>
</dbReference>
<accession>A0ABU7XKC4</accession>
<dbReference type="PANTHER" id="PTHR43179">
    <property type="entry name" value="RHAMNOSYLTRANSFERASE WBBL"/>
    <property type="match status" value="1"/>
</dbReference>
<dbReference type="InterPro" id="IPR001173">
    <property type="entry name" value="Glyco_trans_2-like"/>
</dbReference>